<reference evidence="1 2" key="1">
    <citation type="submission" date="2016-03" db="EMBL/GenBank/DDBJ databases">
        <authorList>
            <person name="Ploux O."/>
        </authorList>
    </citation>
    <scope>NUCLEOTIDE SEQUENCE [LARGE SCALE GENOMIC DNA]</scope>
    <source>
        <strain evidence="1 2">URUG2</strain>
    </source>
</reference>
<dbReference type="RefSeq" id="XP_023630869.1">
    <property type="nucleotide sequence ID" value="XM_023775101.1"/>
</dbReference>
<sequence>MERDVDSIRRGLATIPQEIYDQIYTAVFTAPRGIRDMSSPCDKPATAASVKSDYQLLHVSRSTRALYASTYYTSEFLFPFRIRDPGIFGISKAMIFWAQLLPKEHQLLINKITVRIEVPILNDLTIGRVIKAEAKETLRRQLDSNIADKVEVEILTLAERTSKIERATYYFFALDEEL</sequence>
<dbReference type="OrthoDB" id="3650904at2759"/>
<accession>A0A2D3VEB4</accession>
<evidence type="ECO:0000313" key="1">
    <source>
        <dbReference type="EMBL" id="CZT24145.1"/>
    </source>
</evidence>
<keyword evidence="2" id="KW-1185">Reference proteome</keyword>
<dbReference type="EMBL" id="FJUY01000020">
    <property type="protein sequence ID" value="CZT24145.1"/>
    <property type="molecule type" value="Genomic_DNA"/>
</dbReference>
<organism evidence="1 2">
    <name type="scientific">Ramularia collo-cygni</name>
    <dbReference type="NCBI Taxonomy" id="112498"/>
    <lineage>
        <taxon>Eukaryota</taxon>
        <taxon>Fungi</taxon>
        <taxon>Dikarya</taxon>
        <taxon>Ascomycota</taxon>
        <taxon>Pezizomycotina</taxon>
        <taxon>Dothideomycetes</taxon>
        <taxon>Dothideomycetidae</taxon>
        <taxon>Mycosphaerellales</taxon>
        <taxon>Mycosphaerellaceae</taxon>
        <taxon>Ramularia</taxon>
    </lineage>
</organism>
<dbReference type="AlphaFoldDB" id="A0A2D3VEB4"/>
<evidence type="ECO:0000313" key="2">
    <source>
        <dbReference type="Proteomes" id="UP000225277"/>
    </source>
</evidence>
<dbReference type="Proteomes" id="UP000225277">
    <property type="component" value="Unassembled WGS sequence"/>
</dbReference>
<proteinExistence type="predicted"/>
<protein>
    <submittedName>
        <fullName evidence="1">Uncharacterized protein</fullName>
    </submittedName>
</protein>
<name>A0A2D3VEB4_9PEZI</name>
<dbReference type="GeneID" id="35604922"/>
<gene>
    <name evidence="1" type="ORF">RCC_09862</name>
</gene>